<name>A0A1J9Q2I5_9EURO</name>
<gene>
    <name evidence="1" type="ORF">ACJ73_09777</name>
</gene>
<keyword evidence="2" id="KW-1185">Reference proteome</keyword>
<dbReference type="VEuPathDB" id="FungiDB:ACJ73_09777"/>
<evidence type="ECO:0000313" key="1">
    <source>
        <dbReference type="EMBL" id="OJD10487.1"/>
    </source>
</evidence>
<comment type="caution">
    <text evidence="1">The sequence shown here is derived from an EMBL/GenBank/DDBJ whole genome shotgun (WGS) entry which is preliminary data.</text>
</comment>
<reference evidence="1 2" key="1">
    <citation type="submission" date="2015-08" db="EMBL/GenBank/DDBJ databases">
        <title>Emmonsia species relationships and genome sequence.</title>
        <authorList>
            <person name="Cuomo C.A."/>
            <person name="Schwartz I.S."/>
            <person name="Kenyon C."/>
            <person name="De Hoog G.S."/>
            <person name="Govender N.P."/>
            <person name="Botha A."/>
            <person name="Moreno L."/>
            <person name="De Vries M."/>
            <person name="Munoz J.F."/>
            <person name="Stielow J.B."/>
        </authorList>
    </citation>
    <scope>NUCLEOTIDE SEQUENCE [LARGE SCALE GENOMIC DNA]</scope>
    <source>
        <strain evidence="1 2">EI222</strain>
    </source>
</reference>
<dbReference type="OrthoDB" id="432234at2759"/>
<organism evidence="1 2">
    <name type="scientific">Blastomyces percursus</name>
    <dbReference type="NCBI Taxonomy" id="1658174"/>
    <lineage>
        <taxon>Eukaryota</taxon>
        <taxon>Fungi</taxon>
        <taxon>Dikarya</taxon>
        <taxon>Ascomycota</taxon>
        <taxon>Pezizomycotina</taxon>
        <taxon>Eurotiomycetes</taxon>
        <taxon>Eurotiomycetidae</taxon>
        <taxon>Onygenales</taxon>
        <taxon>Ajellomycetaceae</taxon>
        <taxon>Blastomyces</taxon>
    </lineage>
</organism>
<proteinExistence type="predicted"/>
<feature type="non-terminal residue" evidence="1">
    <location>
        <position position="95"/>
    </location>
</feature>
<dbReference type="EMBL" id="LGTZ01002980">
    <property type="protein sequence ID" value="OJD10487.1"/>
    <property type="molecule type" value="Genomic_DNA"/>
</dbReference>
<evidence type="ECO:0000313" key="2">
    <source>
        <dbReference type="Proteomes" id="UP000242791"/>
    </source>
</evidence>
<protein>
    <submittedName>
        <fullName evidence="1">Uncharacterized protein</fullName>
    </submittedName>
</protein>
<accession>A0A1J9Q2I5</accession>
<dbReference type="AlphaFoldDB" id="A0A1J9Q2I5"/>
<sequence length="95" mass="11495">MQKALYDNRRLRNIQEIKGRQLYRAFSQTVRLTVVRRQQGQDEISTRFRTALANLRVGRLRLEDFWLLEGRIGSDIERQHPRFKNALHIFTKRRS</sequence>
<dbReference type="Proteomes" id="UP000242791">
    <property type="component" value="Unassembled WGS sequence"/>
</dbReference>